<reference evidence="1" key="1">
    <citation type="submission" date="2018-10" db="EMBL/GenBank/DDBJ databases">
        <title>Population genomic analysis revealed the cold adaptation of white poplar.</title>
        <authorList>
            <person name="Liu Y.-J."/>
        </authorList>
    </citation>
    <scope>NUCLEOTIDE SEQUENCE [LARGE SCALE GENOMIC DNA]</scope>
    <source>
        <strain evidence="1">PAL-ZL1</strain>
    </source>
</reference>
<proteinExistence type="predicted"/>
<evidence type="ECO:0000313" key="1">
    <source>
        <dbReference type="EMBL" id="TKS04979.1"/>
    </source>
</evidence>
<comment type="caution">
    <text evidence="1">The sequence shown here is derived from an EMBL/GenBank/DDBJ whole genome shotgun (WGS) entry which is preliminary data.</text>
</comment>
<protein>
    <submittedName>
        <fullName evidence="1">Uncharacterized protein</fullName>
    </submittedName>
</protein>
<gene>
    <name evidence="1" type="ORF">D5086_0000137750</name>
</gene>
<sequence length="202" mass="22458">MDAPTGTSQSMVRPGGLKWTRFYGGRYNWEELEFGYLGSVLLIFDGEFGADSLPKTSGSTARVVEVGSMSGGGISGSKDPFSSLVDLNESETRWCCASNKWFQGIKYEFQVQYWMTLERSTIAFLLRSSRHRFNLQLVIRFDMFFHTFLGKCYQQYLEDLGGQPLSEVKMIGIGFWLGGGSVNDSHGVATTELEGLQLPPAG</sequence>
<accession>A0A4U5Q5D1</accession>
<dbReference type="AlphaFoldDB" id="A0A4U5Q5D1"/>
<organism evidence="1">
    <name type="scientific">Populus alba</name>
    <name type="common">White poplar</name>
    <dbReference type="NCBI Taxonomy" id="43335"/>
    <lineage>
        <taxon>Eukaryota</taxon>
        <taxon>Viridiplantae</taxon>
        <taxon>Streptophyta</taxon>
        <taxon>Embryophyta</taxon>
        <taxon>Tracheophyta</taxon>
        <taxon>Spermatophyta</taxon>
        <taxon>Magnoliopsida</taxon>
        <taxon>eudicotyledons</taxon>
        <taxon>Gunneridae</taxon>
        <taxon>Pentapetalae</taxon>
        <taxon>rosids</taxon>
        <taxon>fabids</taxon>
        <taxon>Malpighiales</taxon>
        <taxon>Salicaceae</taxon>
        <taxon>Saliceae</taxon>
        <taxon>Populus</taxon>
    </lineage>
</organism>
<name>A0A4U5Q5D1_POPAL</name>
<dbReference type="EMBL" id="RCHU01000443">
    <property type="protein sequence ID" value="TKS04979.1"/>
    <property type="molecule type" value="Genomic_DNA"/>
</dbReference>